<keyword evidence="2" id="KW-1185">Reference proteome</keyword>
<organism evidence="1 2">
    <name type="scientific">Petrolisthes cinctipes</name>
    <name type="common">Flat porcelain crab</name>
    <dbReference type="NCBI Taxonomy" id="88211"/>
    <lineage>
        <taxon>Eukaryota</taxon>
        <taxon>Metazoa</taxon>
        <taxon>Ecdysozoa</taxon>
        <taxon>Arthropoda</taxon>
        <taxon>Crustacea</taxon>
        <taxon>Multicrustacea</taxon>
        <taxon>Malacostraca</taxon>
        <taxon>Eumalacostraca</taxon>
        <taxon>Eucarida</taxon>
        <taxon>Decapoda</taxon>
        <taxon>Pleocyemata</taxon>
        <taxon>Anomura</taxon>
        <taxon>Galatheoidea</taxon>
        <taxon>Porcellanidae</taxon>
        <taxon>Petrolisthes</taxon>
    </lineage>
</organism>
<dbReference type="AlphaFoldDB" id="A0AAE1EEK4"/>
<sequence length="253" mass="29167">MTVTFTVKIIRQSLEIFSSKFKLDIDFITHTDLILCKIILEELKGRKRRMKTRRGVEEPESNPPKVYSYKLGINMEDRIIFSNKKFPIDMCKKLALAFRCKELILLDLSYSDPFNLLLFRRQAAKYNSGELTLQNEAHLTALNDEIADRALHVTELLGEQKKKVAECCKKLGNDSDLIPRIKRLDVNISNQPLDTKVSSLSSYRISKVMAEIHAPSVFHLYKQFGEMGQLQEVPLWLERARYAGRNTIAGKFV</sequence>
<reference evidence="1" key="1">
    <citation type="submission" date="2023-10" db="EMBL/GenBank/DDBJ databases">
        <title>Genome assemblies of two species of porcelain crab, Petrolisthes cinctipes and Petrolisthes manimaculis (Anomura: Porcellanidae).</title>
        <authorList>
            <person name="Angst P."/>
        </authorList>
    </citation>
    <scope>NUCLEOTIDE SEQUENCE</scope>
    <source>
        <strain evidence="1">PB745_01</strain>
        <tissue evidence="1">Gill</tissue>
    </source>
</reference>
<proteinExistence type="predicted"/>
<comment type="caution">
    <text evidence="1">The sequence shown here is derived from an EMBL/GenBank/DDBJ whole genome shotgun (WGS) entry which is preliminary data.</text>
</comment>
<evidence type="ECO:0000313" key="2">
    <source>
        <dbReference type="Proteomes" id="UP001286313"/>
    </source>
</evidence>
<name>A0AAE1EEK4_PETCI</name>
<accession>A0AAE1EEK4</accession>
<evidence type="ECO:0000313" key="1">
    <source>
        <dbReference type="EMBL" id="KAK3848909.1"/>
    </source>
</evidence>
<dbReference type="Proteomes" id="UP001286313">
    <property type="component" value="Unassembled WGS sequence"/>
</dbReference>
<protein>
    <submittedName>
        <fullName evidence="1">Uncharacterized protein</fullName>
    </submittedName>
</protein>
<gene>
    <name evidence="1" type="ORF">Pcinc_044319</name>
</gene>
<dbReference type="EMBL" id="JAWQEG010009272">
    <property type="protein sequence ID" value="KAK3848909.1"/>
    <property type="molecule type" value="Genomic_DNA"/>
</dbReference>